<keyword evidence="10 14" id="KW-0479">Metal-binding</keyword>
<dbReference type="FunFam" id="3.20.20.70:FF:000014">
    <property type="entry name" value="Probable dual-specificity RNA methyltransferase RlmN"/>
    <property type="match status" value="1"/>
</dbReference>
<dbReference type="GO" id="GO:0019843">
    <property type="term" value="F:rRNA binding"/>
    <property type="evidence" value="ECO:0007669"/>
    <property type="project" value="UniProtKB-UniRule"/>
</dbReference>
<dbReference type="STRING" id="1653476.THC_0801"/>
<dbReference type="PIRSF" id="PIRSF006004">
    <property type="entry name" value="CHP00048"/>
    <property type="match status" value="1"/>
</dbReference>
<proteinExistence type="inferred from homology"/>
<comment type="function">
    <text evidence="14">Specifically methylates position 2 of adenine 2503 in 23S rRNA and position 2 of adenine 37 in tRNAs.</text>
</comment>
<evidence type="ECO:0000256" key="8">
    <source>
        <dbReference type="ARBA" id="ARBA00022691"/>
    </source>
</evidence>
<dbReference type="PANTHER" id="PTHR30544">
    <property type="entry name" value="23S RRNA METHYLTRANSFERASE"/>
    <property type="match status" value="1"/>
</dbReference>
<dbReference type="Pfam" id="PF21016">
    <property type="entry name" value="RlmN_N"/>
    <property type="match status" value="1"/>
</dbReference>
<dbReference type="PROSITE" id="PS51918">
    <property type="entry name" value="RADICAL_SAM"/>
    <property type="match status" value="1"/>
</dbReference>
<reference evidence="16 17" key="1">
    <citation type="journal article" date="2016" name="Int. J. Syst. Evol. Microbiol.">
        <title>Caldimicrobium thiodismutans sp. nov., a sulfur-disproportionating bacterium isolated from a hot spring, and emended description of the genus Caldimicrobium.</title>
        <authorList>
            <person name="Kojima H."/>
            <person name="Umezawa K."/>
            <person name="Fukui M."/>
        </authorList>
    </citation>
    <scope>NUCLEOTIDE SEQUENCE [LARGE SCALE GENOMIC DNA]</scope>
    <source>
        <strain evidence="16 17">TF1</strain>
    </source>
</reference>
<evidence type="ECO:0000256" key="6">
    <source>
        <dbReference type="ARBA" id="ARBA00022603"/>
    </source>
</evidence>
<keyword evidence="6 14" id="KW-0489">Methyltransferase</keyword>
<keyword evidence="11 14" id="KW-0408">Iron</keyword>
<dbReference type="KEGG" id="cthi:THC_0801"/>
<dbReference type="RefSeq" id="WP_082706274.1">
    <property type="nucleotide sequence ID" value="NZ_AP014945.1"/>
</dbReference>
<keyword evidence="5 14" id="KW-0698">rRNA processing</keyword>
<evidence type="ECO:0000256" key="9">
    <source>
        <dbReference type="ARBA" id="ARBA00022694"/>
    </source>
</evidence>
<feature type="binding site" evidence="14">
    <location>
        <begin position="163"/>
        <end position="164"/>
    </location>
    <ligand>
        <name>S-adenosyl-L-methionine</name>
        <dbReference type="ChEBI" id="CHEBI:59789"/>
    </ligand>
</feature>
<evidence type="ECO:0000256" key="5">
    <source>
        <dbReference type="ARBA" id="ARBA00022552"/>
    </source>
</evidence>
<dbReference type="GO" id="GO:0051539">
    <property type="term" value="F:4 iron, 4 sulfur cluster binding"/>
    <property type="evidence" value="ECO:0007669"/>
    <property type="project" value="UniProtKB-UniRule"/>
</dbReference>
<feature type="binding site" evidence="14">
    <location>
        <position position="195"/>
    </location>
    <ligand>
        <name>S-adenosyl-L-methionine</name>
        <dbReference type="ChEBI" id="CHEBI:59789"/>
    </ligand>
</feature>
<evidence type="ECO:0000256" key="1">
    <source>
        <dbReference type="ARBA" id="ARBA00004496"/>
    </source>
</evidence>
<keyword evidence="7 14" id="KW-0808">Transferase</keyword>
<dbReference type="InterPro" id="IPR004383">
    <property type="entry name" value="rRNA_lsu_MTrfase_RlmN/Cfr"/>
</dbReference>
<dbReference type="SFLD" id="SFLDF00275">
    <property type="entry name" value="adenosine_C2_methyltransferase"/>
    <property type="match status" value="1"/>
</dbReference>
<evidence type="ECO:0000256" key="13">
    <source>
        <dbReference type="ARBA" id="ARBA00023157"/>
    </source>
</evidence>
<feature type="active site" description="Proton acceptor" evidence="14">
    <location>
        <position position="91"/>
    </location>
</feature>
<keyword evidence="8 14" id="KW-0949">S-adenosyl-L-methionine</keyword>
<evidence type="ECO:0000256" key="4">
    <source>
        <dbReference type="ARBA" id="ARBA00022490"/>
    </source>
</evidence>
<dbReference type="PANTHER" id="PTHR30544:SF5">
    <property type="entry name" value="RADICAL SAM CORE DOMAIN-CONTAINING PROTEIN"/>
    <property type="match status" value="1"/>
</dbReference>
<dbReference type="InterPro" id="IPR013785">
    <property type="entry name" value="Aldolase_TIM"/>
</dbReference>
<dbReference type="GO" id="GO:0030488">
    <property type="term" value="P:tRNA methylation"/>
    <property type="evidence" value="ECO:0007669"/>
    <property type="project" value="UniProtKB-UniRule"/>
</dbReference>
<evidence type="ECO:0000256" key="12">
    <source>
        <dbReference type="ARBA" id="ARBA00023014"/>
    </source>
</evidence>
<feature type="active site" description="S-methylcysteine intermediate" evidence="14">
    <location>
        <position position="336"/>
    </location>
</feature>
<feature type="binding site" evidence="14">
    <location>
        <position position="293"/>
    </location>
    <ligand>
        <name>S-adenosyl-L-methionine</name>
        <dbReference type="ChEBI" id="CHEBI:59789"/>
    </ligand>
</feature>
<keyword evidence="3 14" id="KW-0004">4Fe-4S</keyword>
<dbReference type="EMBL" id="AP014945">
    <property type="protein sequence ID" value="BAU23192.1"/>
    <property type="molecule type" value="Genomic_DNA"/>
</dbReference>
<dbReference type="Gene3D" id="3.20.20.70">
    <property type="entry name" value="Aldolase class I"/>
    <property type="match status" value="1"/>
</dbReference>
<dbReference type="AlphaFoldDB" id="A0A0U5AVA5"/>
<comment type="catalytic activity">
    <reaction evidence="14">
        <text>adenosine(37) in tRNA + 2 reduced [2Fe-2S]-[ferredoxin] + 2 S-adenosyl-L-methionine = 2-methyladenosine(37) in tRNA + 5'-deoxyadenosine + L-methionine + 2 oxidized [2Fe-2S]-[ferredoxin] + S-adenosyl-L-homocysteine</text>
        <dbReference type="Rhea" id="RHEA:43332"/>
        <dbReference type="Rhea" id="RHEA-COMP:10000"/>
        <dbReference type="Rhea" id="RHEA-COMP:10001"/>
        <dbReference type="Rhea" id="RHEA-COMP:10162"/>
        <dbReference type="Rhea" id="RHEA-COMP:10485"/>
        <dbReference type="ChEBI" id="CHEBI:17319"/>
        <dbReference type="ChEBI" id="CHEBI:33737"/>
        <dbReference type="ChEBI" id="CHEBI:33738"/>
        <dbReference type="ChEBI" id="CHEBI:57844"/>
        <dbReference type="ChEBI" id="CHEBI:57856"/>
        <dbReference type="ChEBI" id="CHEBI:59789"/>
        <dbReference type="ChEBI" id="CHEBI:74411"/>
        <dbReference type="ChEBI" id="CHEBI:74497"/>
        <dbReference type="EC" id="2.1.1.192"/>
    </reaction>
</comment>
<evidence type="ECO:0000256" key="10">
    <source>
        <dbReference type="ARBA" id="ARBA00022723"/>
    </source>
</evidence>
<dbReference type="GO" id="GO:0000049">
    <property type="term" value="F:tRNA binding"/>
    <property type="evidence" value="ECO:0007669"/>
    <property type="project" value="UniProtKB-UniRule"/>
</dbReference>
<dbReference type="Gene3D" id="1.10.150.530">
    <property type="match status" value="1"/>
</dbReference>
<dbReference type="EC" id="2.1.1.192" evidence="14"/>
<name>A0A0U5AVA5_9BACT</name>
<evidence type="ECO:0000256" key="3">
    <source>
        <dbReference type="ARBA" id="ARBA00022485"/>
    </source>
</evidence>
<evidence type="ECO:0000256" key="2">
    <source>
        <dbReference type="ARBA" id="ARBA00007544"/>
    </source>
</evidence>
<evidence type="ECO:0000256" key="14">
    <source>
        <dbReference type="HAMAP-Rule" id="MF_01849"/>
    </source>
</evidence>
<dbReference type="Proteomes" id="UP000068196">
    <property type="component" value="Chromosome"/>
</dbReference>
<dbReference type="GO" id="GO:0070040">
    <property type="term" value="F:rRNA (adenine(2503)-C2-)-methyltransferase activity"/>
    <property type="evidence" value="ECO:0007669"/>
    <property type="project" value="UniProtKB-UniRule"/>
</dbReference>
<dbReference type="HAMAP" id="MF_01849">
    <property type="entry name" value="RNA_methyltr_RlmN"/>
    <property type="match status" value="1"/>
</dbReference>
<sequence>MKPNLRNLSLEEIKNLLQDLGEPPFRGEQVYHWITCKSALSFEEMTNLPRTLRKKLEENFCLDLPLVVNSQSDEEGTTKFALLLSDGEIIETVLIPERDHFTLCVSTQVGCAMGCRFCLTAKTGFKRNLEVYEILSQVVIAKKYLKTKQEKLPLRNIVFMGMGEPLANYSNLLKSLRILEDKKGFGFSRKRLTVSTAGLIPEMERLAKDFPTALALSLHAPDDELRQKLMPIARKFSLAELIKALERFPRVKKGRHTIEYTLIKGINDSLREAASLAKLLKGFPVKVNLIPYNPHPDLPFERPDESAVERFQKYLLSEGILTTVRKSKGLKISAACGQLRGKLLKKSYFQTPAIEKPHLGQSPSSLS</sequence>
<dbReference type="InterPro" id="IPR048641">
    <property type="entry name" value="RlmN_N"/>
</dbReference>
<evidence type="ECO:0000256" key="7">
    <source>
        <dbReference type="ARBA" id="ARBA00022679"/>
    </source>
</evidence>
<dbReference type="InterPro" id="IPR058240">
    <property type="entry name" value="rSAM_sf"/>
</dbReference>
<comment type="catalytic activity">
    <reaction evidence="14">
        <text>adenosine(2503) in 23S rRNA + 2 reduced [2Fe-2S]-[ferredoxin] + 2 S-adenosyl-L-methionine = 2-methyladenosine(2503) in 23S rRNA + 5'-deoxyadenosine + L-methionine + 2 oxidized [2Fe-2S]-[ferredoxin] + S-adenosyl-L-homocysteine</text>
        <dbReference type="Rhea" id="RHEA:42916"/>
        <dbReference type="Rhea" id="RHEA-COMP:10000"/>
        <dbReference type="Rhea" id="RHEA-COMP:10001"/>
        <dbReference type="Rhea" id="RHEA-COMP:10152"/>
        <dbReference type="Rhea" id="RHEA-COMP:10282"/>
        <dbReference type="ChEBI" id="CHEBI:17319"/>
        <dbReference type="ChEBI" id="CHEBI:33737"/>
        <dbReference type="ChEBI" id="CHEBI:33738"/>
        <dbReference type="ChEBI" id="CHEBI:57844"/>
        <dbReference type="ChEBI" id="CHEBI:57856"/>
        <dbReference type="ChEBI" id="CHEBI:59789"/>
        <dbReference type="ChEBI" id="CHEBI:74411"/>
        <dbReference type="ChEBI" id="CHEBI:74497"/>
        <dbReference type="EC" id="2.1.1.192"/>
    </reaction>
</comment>
<dbReference type="CDD" id="cd01335">
    <property type="entry name" value="Radical_SAM"/>
    <property type="match status" value="1"/>
</dbReference>
<feature type="binding site" evidence="14">
    <location>
        <position position="118"/>
    </location>
    <ligand>
        <name>[4Fe-4S] cluster</name>
        <dbReference type="ChEBI" id="CHEBI:49883"/>
        <note>4Fe-4S-S-AdoMet</note>
    </ligand>
</feature>
<reference evidence="17" key="2">
    <citation type="journal article" date="2016" name="Int. J. Syst. Evol. Microbiol.">
        <title>Caldimicrobium thiodismutans sp. nov., a sulfur-disproportionating bacterium isolated from a hot spring.</title>
        <authorList>
            <person name="Kojima H."/>
            <person name="Umezawa K."/>
            <person name="Fukui M."/>
        </authorList>
    </citation>
    <scope>NUCLEOTIDE SEQUENCE [LARGE SCALE GENOMIC DNA]</scope>
    <source>
        <strain evidence="17">TF1</strain>
    </source>
</reference>
<dbReference type="GO" id="GO:0070475">
    <property type="term" value="P:rRNA base methylation"/>
    <property type="evidence" value="ECO:0007669"/>
    <property type="project" value="UniProtKB-UniRule"/>
</dbReference>
<comment type="similarity">
    <text evidence="2 14">Belongs to the radical SAM superfamily. RlmN family.</text>
</comment>
<feature type="domain" description="Radical SAM core" evidence="15">
    <location>
        <begin position="97"/>
        <end position="331"/>
    </location>
</feature>
<evidence type="ECO:0000313" key="16">
    <source>
        <dbReference type="EMBL" id="BAU23192.1"/>
    </source>
</evidence>
<feature type="binding site" evidence="14">
    <location>
        <position position="111"/>
    </location>
    <ligand>
        <name>[4Fe-4S] cluster</name>
        <dbReference type="ChEBI" id="CHEBI:49883"/>
        <note>4Fe-4S-S-AdoMet</note>
    </ligand>
</feature>
<organism evidence="16 17">
    <name type="scientific">Caldimicrobium thiodismutans</name>
    <dbReference type="NCBI Taxonomy" id="1653476"/>
    <lineage>
        <taxon>Bacteria</taxon>
        <taxon>Pseudomonadati</taxon>
        <taxon>Thermodesulfobacteriota</taxon>
        <taxon>Thermodesulfobacteria</taxon>
        <taxon>Thermodesulfobacteriales</taxon>
        <taxon>Thermodesulfobacteriaceae</taxon>
        <taxon>Caldimicrobium</taxon>
    </lineage>
</organism>
<keyword evidence="9 14" id="KW-0819">tRNA processing</keyword>
<feature type="binding site" evidence="14">
    <location>
        <begin position="217"/>
        <end position="219"/>
    </location>
    <ligand>
        <name>S-adenosyl-L-methionine</name>
        <dbReference type="ChEBI" id="CHEBI:59789"/>
    </ligand>
</feature>
<keyword evidence="4 14" id="KW-0963">Cytoplasm</keyword>
<feature type="binding site" evidence="14">
    <location>
        <position position="115"/>
    </location>
    <ligand>
        <name>[4Fe-4S] cluster</name>
        <dbReference type="ChEBI" id="CHEBI:49883"/>
        <note>4Fe-4S-S-AdoMet</note>
    </ligand>
</feature>
<keyword evidence="13 14" id="KW-1015">Disulfide bond</keyword>
<evidence type="ECO:0000256" key="11">
    <source>
        <dbReference type="ARBA" id="ARBA00023004"/>
    </source>
</evidence>
<dbReference type="InterPro" id="IPR007197">
    <property type="entry name" value="rSAM"/>
</dbReference>
<keyword evidence="17" id="KW-1185">Reference proteome</keyword>
<dbReference type="OrthoDB" id="9793973at2"/>
<dbReference type="GO" id="GO:0046872">
    <property type="term" value="F:metal ion binding"/>
    <property type="evidence" value="ECO:0007669"/>
    <property type="project" value="UniProtKB-KW"/>
</dbReference>
<dbReference type="NCBIfam" id="TIGR00048">
    <property type="entry name" value="rRNA_mod_RlmN"/>
    <property type="match status" value="1"/>
</dbReference>
<comment type="caution">
    <text evidence="14">Lacks conserved residue(s) required for the propagation of feature annotation.</text>
</comment>
<comment type="subcellular location">
    <subcellularLocation>
        <location evidence="1 14">Cytoplasm</location>
    </subcellularLocation>
</comment>
<dbReference type="InterPro" id="IPR006638">
    <property type="entry name" value="Elp3/MiaA/NifB-like_rSAM"/>
</dbReference>
<comment type="cofactor">
    <cofactor evidence="14">
        <name>[4Fe-4S] cluster</name>
        <dbReference type="ChEBI" id="CHEBI:49883"/>
    </cofactor>
    <text evidence="14">Binds 1 [4Fe-4S] cluster. The cluster is coordinated with 3 cysteines and an exchangeable S-adenosyl-L-methionine.</text>
</comment>
<dbReference type="SFLD" id="SFLDG01062">
    <property type="entry name" value="methyltransferase_(Class_A)"/>
    <property type="match status" value="1"/>
</dbReference>
<dbReference type="InterPro" id="IPR040072">
    <property type="entry name" value="Methyltransferase_A"/>
</dbReference>
<comment type="miscellaneous">
    <text evidence="14">Reaction proceeds by a ping-pong mechanism involving intermediate methylation of a conserved cysteine residue.</text>
</comment>
<evidence type="ECO:0000313" key="17">
    <source>
        <dbReference type="Proteomes" id="UP000068196"/>
    </source>
</evidence>
<dbReference type="SMART" id="SM00729">
    <property type="entry name" value="Elp3"/>
    <property type="match status" value="1"/>
</dbReference>
<accession>A0A0U5AVA5</accession>
<dbReference type="GO" id="GO:0005737">
    <property type="term" value="C:cytoplasm"/>
    <property type="evidence" value="ECO:0007669"/>
    <property type="project" value="UniProtKB-SubCell"/>
</dbReference>
<keyword evidence="12 14" id="KW-0411">Iron-sulfur</keyword>
<dbReference type="Pfam" id="PF04055">
    <property type="entry name" value="Radical_SAM"/>
    <property type="match status" value="1"/>
</dbReference>
<dbReference type="SUPFAM" id="SSF102114">
    <property type="entry name" value="Radical SAM enzymes"/>
    <property type="match status" value="1"/>
</dbReference>
<dbReference type="InterPro" id="IPR027492">
    <property type="entry name" value="RNA_MTrfase_RlmN"/>
</dbReference>
<dbReference type="SFLD" id="SFLDS00029">
    <property type="entry name" value="Radical_SAM"/>
    <property type="match status" value="1"/>
</dbReference>
<gene>
    <name evidence="14" type="primary">rlmN</name>
    <name evidence="16" type="ORF">THC_0801</name>
</gene>
<dbReference type="GO" id="GO:0002935">
    <property type="term" value="F:tRNA (adenine(37)-C2)-methyltransferase activity"/>
    <property type="evidence" value="ECO:0007669"/>
    <property type="project" value="UniProtKB-UniRule"/>
</dbReference>
<protein>
    <recommendedName>
        <fullName evidence="14">Probable dual-specificity RNA methyltransferase RlmN</fullName>
        <ecNumber evidence="14">2.1.1.192</ecNumber>
    </recommendedName>
    <alternativeName>
        <fullName evidence="14">23S rRNA (adenine(2503)-C(2))-methyltransferase</fullName>
    </alternativeName>
    <alternativeName>
        <fullName evidence="14">23S rRNA m2A2503 methyltransferase</fullName>
    </alternativeName>
    <alternativeName>
        <fullName evidence="14">Ribosomal RNA large subunit methyltransferase N</fullName>
    </alternativeName>
    <alternativeName>
        <fullName evidence="14">tRNA (adenine(37)-C(2))-methyltransferase</fullName>
    </alternativeName>
    <alternativeName>
        <fullName evidence="14">tRNA m2A37 methyltransferase</fullName>
    </alternativeName>
</protein>
<evidence type="ECO:0000259" key="15">
    <source>
        <dbReference type="PROSITE" id="PS51918"/>
    </source>
</evidence>